<name>A0A154W938_9PROT</name>
<dbReference type="Pfam" id="PF00300">
    <property type="entry name" value="His_Phos_1"/>
    <property type="match status" value="1"/>
</dbReference>
<organism evidence="1 2">
    <name type="scientific">Oceanibaculum pacificum</name>
    <dbReference type="NCBI Taxonomy" id="580166"/>
    <lineage>
        <taxon>Bacteria</taxon>
        <taxon>Pseudomonadati</taxon>
        <taxon>Pseudomonadota</taxon>
        <taxon>Alphaproteobacteria</taxon>
        <taxon>Rhodospirillales</taxon>
        <taxon>Oceanibaculaceae</taxon>
        <taxon>Oceanibaculum</taxon>
    </lineage>
</organism>
<dbReference type="Proteomes" id="UP000076400">
    <property type="component" value="Unassembled WGS sequence"/>
</dbReference>
<dbReference type="EMBL" id="LPXN01000093">
    <property type="protein sequence ID" value="KZD10021.1"/>
    <property type="molecule type" value="Genomic_DNA"/>
</dbReference>
<dbReference type="STRING" id="580166.AUP43_06510"/>
<dbReference type="RefSeq" id="WP_067554068.1">
    <property type="nucleotide sequence ID" value="NZ_LPXN01000093.1"/>
</dbReference>
<dbReference type="CDD" id="cd07067">
    <property type="entry name" value="HP_PGM_like"/>
    <property type="match status" value="1"/>
</dbReference>
<accession>A0A154W938</accession>
<proteinExistence type="predicted"/>
<reference evidence="1 2" key="1">
    <citation type="submission" date="2015-12" db="EMBL/GenBank/DDBJ databases">
        <title>Genome sequence of Oceanibaculum pacificum MCCC 1A02656.</title>
        <authorList>
            <person name="Lu L."/>
            <person name="Lai Q."/>
            <person name="Shao Z."/>
            <person name="Qian P."/>
        </authorList>
    </citation>
    <scope>NUCLEOTIDE SEQUENCE [LARGE SCALE GENOMIC DNA]</scope>
    <source>
        <strain evidence="1 2">MCCC 1A02656</strain>
    </source>
</reference>
<comment type="caution">
    <text evidence="1">The sequence shown here is derived from an EMBL/GenBank/DDBJ whole genome shotgun (WGS) entry which is preliminary data.</text>
</comment>
<protein>
    <recommendedName>
        <fullName evidence="3">Phosphoglycerate mutase</fullName>
    </recommendedName>
</protein>
<sequence length="204" mass="22313">MTALETSVTAWWWIRHAPVQGHEGVYLGRLNSPANLTHREGLERLVPLLPAEAVWMTTPLARAHQTADALAAACGVPRTAVIVETALIEQDFGQWQGRDYDSVYAETGPEGWESPGTIRPPGGESFADMMPRVAHCVAARSARLPGRSVIAIAHAGTIRAALAQALDLTPDQALRFQIDPLRITRIDCIADGDHTLWRLPFVNR</sequence>
<keyword evidence="2" id="KW-1185">Reference proteome</keyword>
<evidence type="ECO:0000313" key="1">
    <source>
        <dbReference type="EMBL" id="KZD10021.1"/>
    </source>
</evidence>
<dbReference type="InterPro" id="IPR029033">
    <property type="entry name" value="His_PPase_superfam"/>
</dbReference>
<evidence type="ECO:0000313" key="2">
    <source>
        <dbReference type="Proteomes" id="UP000076400"/>
    </source>
</evidence>
<gene>
    <name evidence="1" type="ORF">AUP43_06510</name>
</gene>
<dbReference type="InterPro" id="IPR013078">
    <property type="entry name" value="His_Pase_superF_clade-1"/>
</dbReference>
<evidence type="ECO:0008006" key="3">
    <source>
        <dbReference type="Google" id="ProtNLM"/>
    </source>
</evidence>
<dbReference type="SUPFAM" id="SSF53254">
    <property type="entry name" value="Phosphoglycerate mutase-like"/>
    <property type="match status" value="1"/>
</dbReference>
<dbReference type="OrthoDB" id="8347407at2"/>
<dbReference type="AlphaFoldDB" id="A0A154W938"/>
<dbReference type="SMART" id="SM00855">
    <property type="entry name" value="PGAM"/>
    <property type="match status" value="1"/>
</dbReference>
<dbReference type="Gene3D" id="3.40.50.1240">
    <property type="entry name" value="Phosphoglycerate mutase-like"/>
    <property type="match status" value="1"/>
</dbReference>